<evidence type="ECO:0000313" key="1">
    <source>
        <dbReference type="EMBL" id="KKK60506.1"/>
    </source>
</evidence>
<reference evidence="1" key="1">
    <citation type="journal article" date="2015" name="Nature">
        <title>Complex archaea that bridge the gap between prokaryotes and eukaryotes.</title>
        <authorList>
            <person name="Spang A."/>
            <person name="Saw J.H."/>
            <person name="Jorgensen S.L."/>
            <person name="Zaremba-Niedzwiedzka K."/>
            <person name="Martijn J."/>
            <person name="Lind A.E."/>
            <person name="van Eijk R."/>
            <person name="Schleper C."/>
            <person name="Guy L."/>
            <person name="Ettema T.J."/>
        </authorList>
    </citation>
    <scope>NUCLEOTIDE SEQUENCE</scope>
</reference>
<sequence>MTDITVQIEGFEKPLVFPEGTSDDVIQRVVNEQIDSAGGRNIPPSRTGLVPENIRGDVRSAIEAAPLPVSMGVEMSPALTGTAFGALIGAIFGPAGLLIGATFGGFVGEFLGHETGVTPQSDVGLGLAAAGPIVGRALGPAAQLAKRGLARAALVPAPAKAALARTIVSDAVDTLGSFGARVLAKQTGLMKQPSGQLYNTARELGARLNPRNSKVLKALPALEAELAQFSTFPEIKQVMRLLGSVRASIDKDFIGFSEVIGVSKLV</sequence>
<comment type="caution">
    <text evidence="1">The sequence shown here is derived from an EMBL/GenBank/DDBJ whole genome shotgun (WGS) entry which is preliminary data.</text>
</comment>
<dbReference type="EMBL" id="LAZR01062934">
    <property type="protein sequence ID" value="KKK60506.1"/>
    <property type="molecule type" value="Genomic_DNA"/>
</dbReference>
<gene>
    <name evidence="1" type="ORF">LCGC14_3023690</name>
</gene>
<name>A0A0F8ZKM8_9ZZZZ</name>
<organism evidence="1">
    <name type="scientific">marine sediment metagenome</name>
    <dbReference type="NCBI Taxonomy" id="412755"/>
    <lineage>
        <taxon>unclassified sequences</taxon>
        <taxon>metagenomes</taxon>
        <taxon>ecological metagenomes</taxon>
    </lineage>
</organism>
<accession>A0A0F8ZKM8</accession>
<dbReference type="AlphaFoldDB" id="A0A0F8ZKM8"/>
<proteinExistence type="predicted"/>
<feature type="non-terminal residue" evidence="1">
    <location>
        <position position="266"/>
    </location>
</feature>
<protein>
    <submittedName>
        <fullName evidence="1">Uncharacterized protein</fullName>
    </submittedName>
</protein>